<gene>
    <name evidence="4" type="ORF">SP60_04355</name>
</gene>
<dbReference type="AlphaFoldDB" id="A0A0M4NIV0"/>
<dbReference type="GO" id="GO:0008718">
    <property type="term" value="F:D-amino-acid dehydrogenase activity"/>
    <property type="evidence" value="ECO:0007669"/>
    <property type="project" value="TreeGrafter"/>
</dbReference>
<dbReference type="EC" id="1.4.99.6" evidence="4"/>
<dbReference type="Gene3D" id="3.30.9.10">
    <property type="entry name" value="D-Amino Acid Oxidase, subunit A, domain 2"/>
    <property type="match status" value="1"/>
</dbReference>
<sequence length="418" mass="46058">MKVLVAGSGIIGITSAYYLAKSGHEVTVIEQESEPALGTSFANAGQLSYGMSSPWAGPGIPIKAMKWLAAKYAPLIINPKLTLLTLKFLFRILKNCTASRYEINKSRMVRVSKCSQQAIVEMVQEHDFDFELRSHGLLQVFRTQAQLDAAKKDMAVLDAYQVKYELLDVEGCIKAEPALVHVKEKIKGGLRYLEDQSANCFLFANHLTKICKQMGVKFEFNVSIQQINAKHKKITSIQTDQGNYQADKYVIALGSQSADILAPLGIHLPIYPVKGYSITLPIKNDADAPQGTLMDETYKVAITRLGDIVRVAGIAELTGYDKTLSDSGDRITQFVLHDLFPKATDQVPDDQLWAGLRPMTPDGTPIIGKTPYDNLLLNTGHGTLGWTMSLGSAKVINSLVSEQTPEIDIEGLSMFRYQ</sequence>
<dbReference type="OrthoDB" id="9805337at2"/>
<dbReference type="PANTHER" id="PTHR13847:SF280">
    <property type="entry name" value="D-AMINO ACID DEHYDROGENASE"/>
    <property type="match status" value="1"/>
</dbReference>
<comment type="similarity">
    <text evidence="1">Belongs to the DadA oxidoreductase family.</text>
</comment>
<proteinExistence type="inferred from homology"/>
<reference evidence="4 5" key="1">
    <citation type="journal article" date="2015" name="Genome Announc.">
        <title>Genome Sequence of 'Candidatus Thioglobus autotrophica' Strain EF1, a Chemoautotroph from the SUP05 Clade of Marine Gammaproteobacteria.</title>
        <authorList>
            <person name="Shah V."/>
            <person name="Morris R.M."/>
        </authorList>
    </citation>
    <scope>NUCLEOTIDE SEQUENCE [LARGE SCALE GENOMIC DNA]</scope>
    <source>
        <strain evidence="4 5">EF1</strain>
    </source>
</reference>
<dbReference type="KEGG" id="tho:SP60_04355"/>
<evidence type="ECO:0000313" key="5">
    <source>
        <dbReference type="Proteomes" id="UP000058020"/>
    </source>
</evidence>
<dbReference type="GO" id="GO:0055130">
    <property type="term" value="P:D-alanine catabolic process"/>
    <property type="evidence" value="ECO:0007669"/>
    <property type="project" value="TreeGrafter"/>
</dbReference>
<dbReference type="Gene3D" id="3.50.50.60">
    <property type="entry name" value="FAD/NAD(P)-binding domain"/>
    <property type="match status" value="2"/>
</dbReference>
<keyword evidence="2 4" id="KW-0560">Oxidoreductase</keyword>
<evidence type="ECO:0000259" key="3">
    <source>
        <dbReference type="Pfam" id="PF01266"/>
    </source>
</evidence>
<organism evidence="4 5">
    <name type="scientific">Candidatus Thioglobus autotrophicus</name>
    <dbReference type="NCBI Taxonomy" id="1705394"/>
    <lineage>
        <taxon>Bacteria</taxon>
        <taxon>Pseudomonadati</taxon>
        <taxon>Pseudomonadota</taxon>
        <taxon>Gammaproteobacteria</taxon>
        <taxon>Candidatus Pseudothioglobaceae</taxon>
        <taxon>Candidatus Thioglobus</taxon>
    </lineage>
</organism>
<keyword evidence="5" id="KW-1185">Reference proteome</keyword>
<dbReference type="SUPFAM" id="SSF54373">
    <property type="entry name" value="FAD-linked reductases, C-terminal domain"/>
    <property type="match status" value="1"/>
</dbReference>
<dbReference type="Pfam" id="PF01266">
    <property type="entry name" value="DAO"/>
    <property type="match status" value="1"/>
</dbReference>
<dbReference type="RefSeq" id="WP_053951464.1">
    <property type="nucleotide sequence ID" value="NZ_CP010552.1"/>
</dbReference>
<dbReference type="GO" id="GO:0005737">
    <property type="term" value="C:cytoplasm"/>
    <property type="evidence" value="ECO:0007669"/>
    <property type="project" value="TreeGrafter"/>
</dbReference>
<accession>A0A0M4NIV0</accession>
<dbReference type="STRING" id="1705394.SP60_04355"/>
<dbReference type="SUPFAM" id="SSF51905">
    <property type="entry name" value="FAD/NAD(P)-binding domain"/>
    <property type="match status" value="1"/>
</dbReference>
<dbReference type="GO" id="GO:0005886">
    <property type="term" value="C:plasma membrane"/>
    <property type="evidence" value="ECO:0007669"/>
    <property type="project" value="TreeGrafter"/>
</dbReference>
<evidence type="ECO:0000313" key="4">
    <source>
        <dbReference type="EMBL" id="ALE52513.1"/>
    </source>
</evidence>
<dbReference type="NCBIfam" id="NF001933">
    <property type="entry name" value="PRK00711.1"/>
    <property type="match status" value="1"/>
</dbReference>
<protein>
    <submittedName>
        <fullName evidence="4">Amino acid dehydrogenase</fullName>
        <ecNumber evidence="4">1.4.99.6</ecNumber>
    </submittedName>
</protein>
<feature type="domain" description="FAD dependent oxidoreductase" evidence="3">
    <location>
        <begin position="2"/>
        <end position="396"/>
    </location>
</feature>
<evidence type="ECO:0000256" key="1">
    <source>
        <dbReference type="ARBA" id="ARBA00009410"/>
    </source>
</evidence>
<dbReference type="EMBL" id="CP010552">
    <property type="protein sequence ID" value="ALE52513.1"/>
    <property type="molecule type" value="Genomic_DNA"/>
</dbReference>
<dbReference type="Proteomes" id="UP000058020">
    <property type="component" value="Chromosome"/>
</dbReference>
<evidence type="ECO:0000256" key="2">
    <source>
        <dbReference type="ARBA" id="ARBA00023002"/>
    </source>
</evidence>
<dbReference type="PATRIC" id="fig|1705394.5.peg.872"/>
<dbReference type="PANTHER" id="PTHR13847">
    <property type="entry name" value="SARCOSINE DEHYDROGENASE-RELATED"/>
    <property type="match status" value="1"/>
</dbReference>
<name>A0A0M4NIV0_9GAMM</name>
<dbReference type="InterPro" id="IPR036188">
    <property type="entry name" value="FAD/NAD-bd_sf"/>
</dbReference>
<dbReference type="InterPro" id="IPR006076">
    <property type="entry name" value="FAD-dep_OxRdtase"/>
</dbReference>